<dbReference type="AlphaFoldDB" id="A0A0E9TG03"/>
<name>A0A0E9TG03_ANGAN</name>
<reference evidence="1" key="2">
    <citation type="journal article" date="2015" name="Fish Shellfish Immunol.">
        <title>Early steps in the European eel (Anguilla anguilla)-Vibrio vulnificus interaction in the gills: Role of the RtxA13 toxin.</title>
        <authorList>
            <person name="Callol A."/>
            <person name="Pajuelo D."/>
            <person name="Ebbesson L."/>
            <person name="Teles M."/>
            <person name="MacKenzie S."/>
            <person name="Amaro C."/>
        </authorList>
    </citation>
    <scope>NUCLEOTIDE SEQUENCE</scope>
</reference>
<evidence type="ECO:0000313" key="1">
    <source>
        <dbReference type="EMBL" id="JAH51820.1"/>
    </source>
</evidence>
<proteinExistence type="predicted"/>
<protein>
    <submittedName>
        <fullName evidence="1">Uncharacterized protein</fullName>
    </submittedName>
</protein>
<sequence length="28" mass="3060">MHLSALSREHAEGILCASSYPICKTGRQ</sequence>
<organism evidence="1">
    <name type="scientific">Anguilla anguilla</name>
    <name type="common">European freshwater eel</name>
    <name type="synonym">Muraena anguilla</name>
    <dbReference type="NCBI Taxonomy" id="7936"/>
    <lineage>
        <taxon>Eukaryota</taxon>
        <taxon>Metazoa</taxon>
        <taxon>Chordata</taxon>
        <taxon>Craniata</taxon>
        <taxon>Vertebrata</taxon>
        <taxon>Euteleostomi</taxon>
        <taxon>Actinopterygii</taxon>
        <taxon>Neopterygii</taxon>
        <taxon>Teleostei</taxon>
        <taxon>Anguilliformes</taxon>
        <taxon>Anguillidae</taxon>
        <taxon>Anguilla</taxon>
    </lineage>
</organism>
<accession>A0A0E9TG03</accession>
<reference evidence="1" key="1">
    <citation type="submission" date="2014-11" db="EMBL/GenBank/DDBJ databases">
        <authorList>
            <person name="Amaro Gonzalez C."/>
        </authorList>
    </citation>
    <scope>NUCLEOTIDE SEQUENCE</scope>
</reference>
<dbReference type="EMBL" id="GBXM01056757">
    <property type="protein sequence ID" value="JAH51820.1"/>
    <property type="molecule type" value="Transcribed_RNA"/>
</dbReference>